<gene>
    <name evidence="3" type="ORF">SMAX5B_006339</name>
</gene>
<keyword evidence="4" id="KW-1185">Reference proteome</keyword>
<sequence length="143" mass="15179">MAGEDGWCCRSPQAVAVILLLYSLAPSLTCFSLRGLSKNAKQDKVVDEAAVRTGTVLFNGKELNSGSGSASAAAPRNNGLPHVDSDQSEEMFAQASELKEVMANEAAWKRLNPTLHCGQTKMKFKAMGPGAVDLQLNIGIVTQ</sequence>
<accession>A0A2U9BJJ3</accession>
<reference evidence="3 4" key="1">
    <citation type="submission" date="2017-12" db="EMBL/GenBank/DDBJ databases">
        <title>Integrating genomic resources of turbot (Scophthalmus maximus) in depth evaluation of genetic and physical mapping variation across individuals.</title>
        <authorList>
            <person name="Martinez P."/>
        </authorList>
    </citation>
    <scope>NUCLEOTIDE SEQUENCE [LARGE SCALE GENOMIC DNA]</scope>
</reference>
<dbReference type="AlphaFoldDB" id="A0A2U9BJJ3"/>
<feature type="region of interest" description="Disordered" evidence="1">
    <location>
        <begin position="64"/>
        <end position="87"/>
    </location>
</feature>
<feature type="compositionally biased region" description="Low complexity" evidence="1">
    <location>
        <begin position="65"/>
        <end position="74"/>
    </location>
</feature>
<dbReference type="EMBL" id="CP026249">
    <property type="protein sequence ID" value="AWP04111.1"/>
    <property type="molecule type" value="Genomic_DNA"/>
</dbReference>
<keyword evidence="2" id="KW-1133">Transmembrane helix</keyword>
<dbReference type="Proteomes" id="UP000246464">
    <property type="component" value="Chromosome 7"/>
</dbReference>
<evidence type="ECO:0000313" key="3">
    <source>
        <dbReference type="EMBL" id="AWP04111.1"/>
    </source>
</evidence>
<proteinExistence type="predicted"/>
<keyword evidence="2" id="KW-0472">Membrane</keyword>
<name>A0A2U9BJJ3_SCOMX</name>
<evidence type="ECO:0000256" key="1">
    <source>
        <dbReference type="SAM" id="MobiDB-lite"/>
    </source>
</evidence>
<evidence type="ECO:0000256" key="2">
    <source>
        <dbReference type="SAM" id="Phobius"/>
    </source>
</evidence>
<organism evidence="3 4">
    <name type="scientific">Scophthalmus maximus</name>
    <name type="common">Turbot</name>
    <name type="synonym">Psetta maxima</name>
    <dbReference type="NCBI Taxonomy" id="52904"/>
    <lineage>
        <taxon>Eukaryota</taxon>
        <taxon>Metazoa</taxon>
        <taxon>Chordata</taxon>
        <taxon>Craniata</taxon>
        <taxon>Vertebrata</taxon>
        <taxon>Euteleostomi</taxon>
        <taxon>Actinopterygii</taxon>
        <taxon>Neopterygii</taxon>
        <taxon>Teleostei</taxon>
        <taxon>Neoteleostei</taxon>
        <taxon>Acanthomorphata</taxon>
        <taxon>Carangaria</taxon>
        <taxon>Pleuronectiformes</taxon>
        <taxon>Pleuronectoidei</taxon>
        <taxon>Scophthalmidae</taxon>
        <taxon>Scophthalmus</taxon>
    </lineage>
</organism>
<protein>
    <submittedName>
        <fullName evidence="3">Putative wiskott-Aldrich syndrome protein family member 2-like isoform 3</fullName>
    </submittedName>
</protein>
<evidence type="ECO:0000313" key="4">
    <source>
        <dbReference type="Proteomes" id="UP000246464"/>
    </source>
</evidence>
<keyword evidence="2" id="KW-0812">Transmembrane</keyword>
<feature type="transmembrane region" description="Helical" evidence="2">
    <location>
        <begin position="14"/>
        <end position="33"/>
    </location>
</feature>